<evidence type="ECO:0008006" key="4">
    <source>
        <dbReference type="Google" id="ProtNLM"/>
    </source>
</evidence>
<keyword evidence="3" id="KW-1185">Reference proteome</keyword>
<feature type="transmembrane region" description="Helical" evidence="1">
    <location>
        <begin position="46"/>
        <end position="66"/>
    </location>
</feature>
<keyword evidence="1" id="KW-1133">Transmembrane helix</keyword>
<comment type="caution">
    <text evidence="2">The sequence shown here is derived from an EMBL/GenBank/DDBJ whole genome shotgun (WGS) entry which is preliminary data.</text>
</comment>
<sequence>MNTLAYLLYLTLTYCITVHVGLVFYRNGRIYILDLLKGEEDLTNAINRMLLTGYYLLNLGYAALMIHSWPTMHNWLDIFVSIGIMTGRIMLILSIIHYMNMAVILYYSNKRKHLSHHKN</sequence>
<dbReference type="Proteomes" id="UP001165367">
    <property type="component" value="Unassembled WGS sequence"/>
</dbReference>
<organism evidence="2 3">
    <name type="scientific">Terrimonas ginsenosidimutans</name>
    <dbReference type="NCBI Taxonomy" id="2908004"/>
    <lineage>
        <taxon>Bacteria</taxon>
        <taxon>Pseudomonadati</taxon>
        <taxon>Bacteroidota</taxon>
        <taxon>Chitinophagia</taxon>
        <taxon>Chitinophagales</taxon>
        <taxon>Chitinophagaceae</taxon>
        <taxon>Terrimonas</taxon>
    </lineage>
</organism>
<evidence type="ECO:0000256" key="1">
    <source>
        <dbReference type="SAM" id="Phobius"/>
    </source>
</evidence>
<dbReference type="EMBL" id="JAKLTR010000026">
    <property type="protein sequence ID" value="MCG2617808.1"/>
    <property type="molecule type" value="Genomic_DNA"/>
</dbReference>
<feature type="transmembrane region" description="Helical" evidence="1">
    <location>
        <begin position="78"/>
        <end position="107"/>
    </location>
</feature>
<evidence type="ECO:0000313" key="3">
    <source>
        <dbReference type="Proteomes" id="UP001165367"/>
    </source>
</evidence>
<name>A0ABS9KZR2_9BACT</name>
<protein>
    <recommendedName>
        <fullName evidence="4">Integral membrane protein</fullName>
    </recommendedName>
</protein>
<proteinExistence type="predicted"/>
<dbReference type="RefSeq" id="WP_237876642.1">
    <property type="nucleotide sequence ID" value="NZ_JAKLTR010000026.1"/>
</dbReference>
<keyword evidence="1" id="KW-0472">Membrane</keyword>
<feature type="transmembrane region" description="Helical" evidence="1">
    <location>
        <begin position="6"/>
        <end position="25"/>
    </location>
</feature>
<evidence type="ECO:0000313" key="2">
    <source>
        <dbReference type="EMBL" id="MCG2617808.1"/>
    </source>
</evidence>
<gene>
    <name evidence="2" type="ORF">LZZ85_26140</name>
</gene>
<accession>A0ABS9KZR2</accession>
<keyword evidence="1" id="KW-0812">Transmembrane</keyword>
<reference evidence="2" key="1">
    <citation type="submission" date="2022-01" db="EMBL/GenBank/DDBJ databases">
        <authorList>
            <person name="Jo J.-H."/>
            <person name="Im W.-T."/>
        </authorList>
    </citation>
    <scope>NUCLEOTIDE SEQUENCE</scope>
    <source>
        <strain evidence="2">NA20</strain>
    </source>
</reference>